<dbReference type="PROSITE" id="PS50018">
    <property type="entry name" value="RAS_GTPASE_ACTIV_2"/>
    <property type="match status" value="1"/>
</dbReference>
<accession>A0A0D7ALV7</accession>
<proteinExistence type="predicted"/>
<evidence type="ECO:0000259" key="3">
    <source>
        <dbReference type="PROSITE" id="PS50004"/>
    </source>
</evidence>
<dbReference type="Pfam" id="PF00616">
    <property type="entry name" value="RasGAP"/>
    <property type="match status" value="1"/>
</dbReference>
<gene>
    <name evidence="5" type="ORF">FISHEDRAFT_34833</name>
</gene>
<evidence type="ECO:0000256" key="2">
    <source>
        <dbReference type="SAM" id="MobiDB-lite"/>
    </source>
</evidence>
<name>A0A0D7ALV7_9AGAR</name>
<dbReference type="InterPro" id="IPR035892">
    <property type="entry name" value="C2_domain_sf"/>
</dbReference>
<dbReference type="Gene3D" id="1.10.506.10">
    <property type="entry name" value="GTPase Activation - p120gap, domain 1"/>
    <property type="match status" value="1"/>
</dbReference>
<evidence type="ECO:0000313" key="6">
    <source>
        <dbReference type="Proteomes" id="UP000054144"/>
    </source>
</evidence>
<dbReference type="PANTHER" id="PTHR10194:SF60">
    <property type="entry name" value="RAS GTPASE-ACTIVATING PROTEIN RASKOL"/>
    <property type="match status" value="1"/>
</dbReference>
<dbReference type="InterPro" id="IPR008936">
    <property type="entry name" value="Rho_GTPase_activation_prot"/>
</dbReference>
<dbReference type="AlphaFoldDB" id="A0A0D7ALV7"/>
<dbReference type="InterPro" id="IPR001936">
    <property type="entry name" value="RasGAP_dom"/>
</dbReference>
<sequence length="736" mass="82829">MLYQTVHIHRLYHTDIRHAHPSLFQRKNCIGLYSPSGHRWNTLHADEPVYLDMLSAEVCNTWIAVLRSYANAEIFGRMLFPKEEGGSYRMYRQIELTVHQARELQTGQPTKGGAEPDNGEIDSVDIDVLGEIRLNGLLYARTTLQSGKKGSPEWHETFKLTDLTPFESLEIAIVREKRNSKPPPVGTTRVALCNFPRGNEIDGWFPVLLSGPVAGDVHVGDLRLKIRVDEEIVLPFAEYNDLLVTLTSRNFLDWTTDFESKLKLPSKPMMTQLMAVAVARETLIDDVVALAERETLFRGNNSLTRVVEECMKWYGRSFLEASLGQVIRRICTEKVVIEVDPALSGKGQREQDRNLDLLMVWCSDVWNQIYAARNKCPAEIRNLFSTIRSLVEQHQVGAPDQHRELPWQSVTAFCFLRFMVPAILNPQLFGLWPGMQTPPVRRSLTLIAKVIQSLANLNPDVHKEQHMLRTKEFIRQSIPSMYDYIRTVSTPADITASAEPQNIGVLLQLQSRAATMPMLEREAIPILPDLLDVPRQLAFISSSVMRSVHHQRVSVEDPQIDEICRRCSEVEQNAMQRVQQLAACISPESLSDYHTPHIVRSSMGMEDQEHKENVRVGPVNPVLRKVRKTKRPSSTPSSDSDSSRRKRVFSVDVSAAMPRPTASREDIHRASLGHLKSVSSDSADINSPSRITLSSNGLGTSPGSANQASNAFSGVDGSDDGMRKVTSLFRGFLRSR</sequence>
<feature type="region of interest" description="Disordered" evidence="2">
    <location>
        <begin position="604"/>
        <end position="722"/>
    </location>
</feature>
<keyword evidence="6" id="KW-1185">Reference proteome</keyword>
<feature type="domain" description="Ras-GAP" evidence="4">
    <location>
        <begin position="266"/>
        <end position="456"/>
    </location>
</feature>
<dbReference type="OrthoDB" id="775356at2759"/>
<dbReference type="SMART" id="SM00323">
    <property type="entry name" value="RasGAP"/>
    <property type="match status" value="1"/>
</dbReference>
<reference evidence="5 6" key="1">
    <citation type="journal article" date="2015" name="Fungal Genet. Biol.">
        <title>Evolution of novel wood decay mechanisms in Agaricales revealed by the genome sequences of Fistulina hepatica and Cylindrobasidium torrendii.</title>
        <authorList>
            <person name="Floudas D."/>
            <person name="Held B.W."/>
            <person name="Riley R."/>
            <person name="Nagy L.G."/>
            <person name="Koehler G."/>
            <person name="Ransdell A.S."/>
            <person name="Younus H."/>
            <person name="Chow J."/>
            <person name="Chiniquy J."/>
            <person name="Lipzen A."/>
            <person name="Tritt A."/>
            <person name="Sun H."/>
            <person name="Haridas S."/>
            <person name="LaButti K."/>
            <person name="Ohm R.A."/>
            <person name="Kues U."/>
            <person name="Blanchette R.A."/>
            <person name="Grigoriev I.V."/>
            <person name="Minto R.E."/>
            <person name="Hibbett D.S."/>
        </authorList>
    </citation>
    <scope>NUCLEOTIDE SEQUENCE [LARGE SCALE GENOMIC DNA]</scope>
    <source>
        <strain evidence="5 6">ATCC 64428</strain>
    </source>
</reference>
<dbReference type="InterPro" id="IPR000008">
    <property type="entry name" value="C2_dom"/>
</dbReference>
<dbReference type="PROSITE" id="PS50004">
    <property type="entry name" value="C2"/>
    <property type="match status" value="1"/>
</dbReference>
<feature type="domain" description="C2" evidence="3">
    <location>
        <begin position="74"/>
        <end position="205"/>
    </location>
</feature>
<dbReference type="EMBL" id="KN881630">
    <property type="protein sequence ID" value="KIY52724.1"/>
    <property type="molecule type" value="Genomic_DNA"/>
</dbReference>
<dbReference type="SUPFAM" id="SSF49562">
    <property type="entry name" value="C2 domain (Calcium/lipid-binding domain, CaLB)"/>
    <property type="match status" value="1"/>
</dbReference>
<dbReference type="SUPFAM" id="SSF48350">
    <property type="entry name" value="GTPase activation domain, GAP"/>
    <property type="match status" value="1"/>
</dbReference>
<dbReference type="InterPro" id="IPR039360">
    <property type="entry name" value="Ras_GTPase"/>
</dbReference>
<protein>
    <submittedName>
        <fullName evidence="5">Rho GTPase activation protein</fullName>
    </submittedName>
</protein>
<evidence type="ECO:0000259" key="4">
    <source>
        <dbReference type="PROSITE" id="PS50018"/>
    </source>
</evidence>
<evidence type="ECO:0000313" key="5">
    <source>
        <dbReference type="EMBL" id="KIY52724.1"/>
    </source>
</evidence>
<dbReference type="Pfam" id="PF00168">
    <property type="entry name" value="C2"/>
    <property type="match status" value="1"/>
</dbReference>
<feature type="compositionally biased region" description="Polar residues" evidence="2">
    <location>
        <begin position="677"/>
        <end position="712"/>
    </location>
</feature>
<dbReference type="Gene3D" id="2.60.40.150">
    <property type="entry name" value="C2 domain"/>
    <property type="match status" value="1"/>
</dbReference>
<keyword evidence="1" id="KW-0343">GTPase activation</keyword>
<evidence type="ECO:0000256" key="1">
    <source>
        <dbReference type="ARBA" id="ARBA00022468"/>
    </source>
</evidence>
<organism evidence="5 6">
    <name type="scientific">Fistulina hepatica ATCC 64428</name>
    <dbReference type="NCBI Taxonomy" id="1128425"/>
    <lineage>
        <taxon>Eukaryota</taxon>
        <taxon>Fungi</taxon>
        <taxon>Dikarya</taxon>
        <taxon>Basidiomycota</taxon>
        <taxon>Agaricomycotina</taxon>
        <taxon>Agaricomycetes</taxon>
        <taxon>Agaricomycetidae</taxon>
        <taxon>Agaricales</taxon>
        <taxon>Fistulinaceae</taxon>
        <taxon>Fistulina</taxon>
    </lineage>
</organism>
<dbReference type="PANTHER" id="PTHR10194">
    <property type="entry name" value="RAS GTPASE-ACTIVATING PROTEINS"/>
    <property type="match status" value="1"/>
</dbReference>
<dbReference type="Proteomes" id="UP000054144">
    <property type="component" value="Unassembled WGS sequence"/>
</dbReference>
<dbReference type="GO" id="GO:0005096">
    <property type="term" value="F:GTPase activator activity"/>
    <property type="evidence" value="ECO:0007669"/>
    <property type="project" value="UniProtKB-KW"/>
</dbReference>